<accession>A0A931I584</accession>
<keyword evidence="8" id="KW-1185">Reference proteome</keyword>
<dbReference type="PANTHER" id="PTHR30563">
    <property type="entry name" value="DNA RECOMBINATION PROTEIN RMUC"/>
    <property type="match status" value="1"/>
</dbReference>
<evidence type="ECO:0000256" key="5">
    <source>
        <dbReference type="ARBA" id="ARBA00023172"/>
    </source>
</evidence>
<evidence type="ECO:0000256" key="3">
    <source>
        <dbReference type="ARBA" id="ARBA00021840"/>
    </source>
</evidence>
<dbReference type="EMBL" id="JADZLT010000055">
    <property type="protein sequence ID" value="MBH0239508.1"/>
    <property type="molecule type" value="Genomic_DNA"/>
</dbReference>
<organism evidence="7 8">
    <name type="scientific">Methylobrevis albus</name>
    <dbReference type="NCBI Taxonomy" id="2793297"/>
    <lineage>
        <taxon>Bacteria</taxon>
        <taxon>Pseudomonadati</taxon>
        <taxon>Pseudomonadota</taxon>
        <taxon>Alphaproteobacteria</taxon>
        <taxon>Hyphomicrobiales</taxon>
        <taxon>Pleomorphomonadaceae</taxon>
        <taxon>Methylobrevis</taxon>
    </lineage>
</organism>
<feature type="coiled-coil region" evidence="6">
    <location>
        <begin position="202"/>
        <end position="229"/>
    </location>
</feature>
<proteinExistence type="inferred from homology"/>
<evidence type="ECO:0000313" key="7">
    <source>
        <dbReference type="EMBL" id="MBH0239508.1"/>
    </source>
</evidence>
<dbReference type="InterPro" id="IPR003798">
    <property type="entry name" value="DNA_recombination_RmuC"/>
</dbReference>
<dbReference type="GO" id="GO:0006310">
    <property type="term" value="P:DNA recombination"/>
    <property type="evidence" value="ECO:0007669"/>
    <property type="project" value="UniProtKB-KW"/>
</dbReference>
<dbReference type="RefSeq" id="WP_197312596.1">
    <property type="nucleotide sequence ID" value="NZ_JADZLT010000055.1"/>
</dbReference>
<dbReference type="AlphaFoldDB" id="A0A931I584"/>
<gene>
    <name evidence="7" type="primary">rmuC</name>
    <name evidence="7" type="ORF">I5731_16925</name>
</gene>
<evidence type="ECO:0000313" key="8">
    <source>
        <dbReference type="Proteomes" id="UP000631694"/>
    </source>
</evidence>
<comment type="function">
    <text evidence="1">Involved in DNA recombination.</text>
</comment>
<evidence type="ECO:0000256" key="2">
    <source>
        <dbReference type="ARBA" id="ARBA00009840"/>
    </source>
</evidence>
<evidence type="ECO:0000256" key="4">
    <source>
        <dbReference type="ARBA" id="ARBA00023054"/>
    </source>
</evidence>
<sequence length="531" mass="57281">MVLPFEVVAWSSVVAAVAAVLALLVALRALAVAGRPGGQAIAALAAAEARLERLTRDEFRASRDEASAGARELRVEVGGSIRGLADGVLTQMAELSRLQKDLFQGFSNQLRDGAVETERRQLQSQVAMLGALKDIRDHLLQQVEAMKGDNAGHARALAERTAASLAQFGETSAAQMAQLFAIQKAQHSDFAERLGTLGAANAAASEALRQAVEAQLSGLRRENAEKLDQMRVTVDEKLQGTLEQRLGESFKLVGDRLEAVHRGLGEVQTLAAGVGDLKRVLTNVKTRGGWGEVQLGALLEQLLTPAQYIANASVAETGGERVEFAVRLPGGDDGREVLLPIDAKFPVEDWERLQLAADAGDRDGVEAAAKALDQRLRQSARDIADKYVLPPRTTDFAILFLPTEGLFAEVIRRPGLTDELQRQFRVVVAGPTTLAALLSSLQMGFRTLAIQERSSEVWQILAGVKTEFGKFGPVLEKVKKKLQEASNTLDQADVRSRAIGRRLRDVETLPQPAAVLALEVDGFDEEEETAA</sequence>
<protein>
    <recommendedName>
        <fullName evidence="3">DNA recombination protein RmuC homolog</fullName>
    </recommendedName>
</protein>
<dbReference type="Pfam" id="PF02646">
    <property type="entry name" value="RmuC"/>
    <property type="match status" value="1"/>
</dbReference>
<keyword evidence="5" id="KW-0233">DNA recombination</keyword>
<comment type="similarity">
    <text evidence="2">Belongs to the RmuC family.</text>
</comment>
<dbReference type="PANTHER" id="PTHR30563:SF0">
    <property type="entry name" value="DNA RECOMBINATION PROTEIN RMUC"/>
    <property type="match status" value="1"/>
</dbReference>
<evidence type="ECO:0000256" key="6">
    <source>
        <dbReference type="SAM" id="Coils"/>
    </source>
</evidence>
<name>A0A931I584_9HYPH</name>
<comment type="caution">
    <text evidence="7">The sequence shown here is derived from an EMBL/GenBank/DDBJ whole genome shotgun (WGS) entry which is preliminary data.</text>
</comment>
<reference evidence="7" key="1">
    <citation type="submission" date="2020-12" db="EMBL/GenBank/DDBJ databases">
        <title>Methylobrevis albus sp. nov., isolated from fresh water lack sediment.</title>
        <authorList>
            <person name="Zou Q."/>
        </authorList>
    </citation>
    <scope>NUCLEOTIDE SEQUENCE</scope>
    <source>
        <strain evidence="7">L22</strain>
    </source>
</reference>
<keyword evidence="4 6" id="KW-0175">Coiled coil</keyword>
<evidence type="ECO:0000256" key="1">
    <source>
        <dbReference type="ARBA" id="ARBA00003416"/>
    </source>
</evidence>
<dbReference type="Proteomes" id="UP000631694">
    <property type="component" value="Unassembled WGS sequence"/>
</dbReference>